<evidence type="ECO:0000313" key="8">
    <source>
        <dbReference type="EMBL" id="ADQ80745.1"/>
    </source>
</evidence>
<evidence type="ECO:0000256" key="6">
    <source>
        <dbReference type="ARBA" id="ARBA00023163"/>
    </source>
</evidence>
<dbReference type="GO" id="GO:0045892">
    <property type="term" value="P:negative regulation of DNA-templated transcription"/>
    <property type="evidence" value="ECO:0007669"/>
    <property type="project" value="TreeGrafter"/>
</dbReference>
<dbReference type="GO" id="GO:0000976">
    <property type="term" value="F:transcription cis-regulatory region binding"/>
    <property type="evidence" value="ECO:0007669"/>
    <property type="project" value="TreeGrafter"/>
</dbReference>
<dbReference type="AlphaFoldDB" id="E4T7Q1"/>
<protein>
    <submittedName>
        <fullName evidence="8">Ferric uptake regulator, Fur family</fullName>
    </submittedName>
</protein>
<dbReference type="GO" id="GO:0008270">
    <property type="term" value="F:zinc ion binding"/>
    <property type="evidence" value="ECO:0007669"/>
    <property type="project" value="TreeGrafter"/>
</dbReference>
<gene>
    <name evidence="8" type="ordered locus">Palpr_2613</name>
</gene>
<evidence type="ECO:0000313" key="9">
    <source>
        <dbReference type="Proteomes" id="UP000008718"/>
    </source>
</evidence>
<dbReference type="Gene3D" id="1.10.10.10">
    <property type="entry name" value="Winged helix-like DNA-binding domain superfamily/Winged helix DNA-binding domain"/>
    <property type="match status" value="1"/>
</dbReference>
<keyword evidence="5" id="KW-0238">DNA-binding</keyword>
<dbReference type="Pfam" id="PF01475">
    <property type="entry name" value="FUR"/>
    <property type="match status" value="1"/>
</dbReference>
<keyword evidence="7" id="KW-0479">Metal-binding</keyword>
<dbReference type="RefSeq" id="WP_013446114.1">
    <property type="nucleotide sequence ID" value="NC_014734.1"/>
</dbReference>
<feature type="binding site" evidence="7">
    <location>
        <position position="131"/>
    </location>
    <ligand>
        <name>Zn(2+)</name>
        <dbReference type="ChEBI" id="CHEBI:29105"/>
    </ligand>
</feature>
<feature type="binding site" evidence="7">
    <location>
        <position position="94"/>
    </location>
    <ligand>
        <name>Zn(2+)</name>
        <dbReference type="ChEBI" id="CHEBI:29105"/>
    </ligand>
</feature>
<dbReference type="GO" id="GO:1900376">
    <property type="term" value="P:regulation of secondary metabolite biosynthetic process"/>
    <property type="evidence" value="ECO:0007669"/>
    <property type="project" value="TreeGrafter"/>
</dbReference>
<keyword evidence="6" id="KW-0804">Transcription</keyword>
<dbReference type="InterPro" id="IPR002481">
    <property type="entry name" value="FUR"/>
</dbReference>
<dbReference type="InterPro" id="IPR043135">
    <property type="entry name" value="Fur_C"/>
</dbReference>
<dbReference type="CDD" id="cd07153">
    <property type="entry name" value="Fur_like"/>
    <property type="match status" value="1"/>
</dbReference>
<dbReference type="GO" id="GO:0003700">
    <property type="term" value="F:DNA-binding transcription factor activity"/>
    <property type="evidence" value="ECO:0007669"/>
    <property type="project" value="InterPro"/>
</dbReference>
<comment type="similarity">
    <text evidence="1">Belongs to the Fur family.</text>
</comment>
<evidence type="ECO:0000256" key="2">
    <source>
        <dbReference type="ARBA" id="ARBA00022491"/>
    </source>
</evidence>
<evidence type="ECO:0000256" key="5">
    <source>
        <dbReference type="ARBA" id="ARBA00023125"/>
    </source>
</evidence>
<dbReference type="STRING" id="694427.Palpr_2613"/>
<dbReference type="Gene3D" id="3.30.1490.190">
    <property type="match status" value="1"/>
</dbReference>
<sequence length="134" mass="15283">MLQTHNYLRQFSIKPSVQRSAVMDFLLKNRIHPTIDEIYSALSPTMPTLSKTTVYNTLDLFVERGAVRALAIDEKNARYDVDISAHAHLLCRSCGKVHDIFNLDQSLFQIPQTKFKIDSVEVSYFGICENCSNN</sequence>
<dbReference type="InterPro" id="IPR036388">
    <property type="entry name" value="WH-like_DNA-bd_sf"/>
</dbReference>
<dbReference type="Proteomes" id="UP000008718">
    <property type="component" value="Chromosome"/>
</dbReference>
<comment type="cofactor">
    <cofactor evidence="7">
        <name>Zn(2+)</name>
        <dbReference type="ChEBI" id="CHEBI:29105"/>
    </cofactor>
    <text evidence="7">Binds 1 zinc ion per subunit.</text>
</comment>
<keyword evidence="4" id="KW-0805">Transcription regulation</keyword>
<dbReference type="HOGENOM" id="CLU_096072_4_2_10"/>
<proteinExistence type="inferred from homology"/>
<evidence type="ECO:0000256" key="7">
    <source>
        <dbReference type="PIRSR" id="PIRSR602481-1"/>
    </source>
</evidence>
<dbReference type="InterPro" id="IPR036390">
    <property type="entry name" value="WH_DNA-bd_sf"/>
</dbReference>
<organism evidence="8 9">
    <name type="scientific">Paludibacter propionicigenes (strain DSM 17365 / JCM 13257 / WB4)</name>
    <dbReference type="NCBI Taxonomy" id="694427"/>
    <lineage>
        <taxon>Bacteria</taxon>
        <taxon>Pseudomonadati</taxon>
        <taxon>Bacteroidota</taxon>
        <taxon>Bacteroidia</taxon>
        <taxon>Bacteroidales</taxon>
        <taxon>Paludibacteraceae</taxon>
        <taxon>Paludibacter</taxon>
    </lineage>
</organism>
<dbReference type="KEGG" id="ppn:Palpr_2613"/>
<dbReference type="EMBL" id="CP002345">
    <property type="protein sequence ID" value="ADQ80745.1"/>
    <property type="molecule type" value="Genomic_DNA"/>
</dbReference>
<dbReference type="eggNOG" id="COG0735">
    <property type="taxonomic scope" value="Bacteria"/>
</dbReference>
<keyword evidence="2" id="KW-0678">Repressor</keyword>
<dbReference type="SUPFAM" id="SSF46785">
    <property type="entry name" value="Winged helix' DNA-binding domain"/>
    <property type="match status" value="1"/>
</dbReference>
<keyword evidence="9" id="KW-1185">Reference proteome</keyword>
<name>E4T7Q1_PALPW</name>
<accession>E4T7Q1</accession>
<evidence type="ECO:0000256" key="1">
    <source>
        <dbReference type="ARBA" id="ARBA00007957"/>
    </source>
</evidence>
<dbReference type="PANTHER" id="PTHR33202:SF8">
    <property type="entry name" value="PEROXIDE-RESPONSIVE REPRESSOR PERR"/>
    <property type="match status" value="1"/>
</dbReference>
<evidence type="ECO:0000256" key="4">
    <source>
        <dbReference type="ARBA" id="ARBA00023015"/>
    </source>
</evidence>
<evidence type="ECO:0000256" key="3">
    <source>
        <dbReference type="ARBA" id="ARBA00022833"/>
    </source>
</evidence>
<reference evidence="8 9" key="2">
    <citation type="journal article" date="2011" name="Stand. Genomic Sci.">
        <title>Complete genome sequence of Paludibacter propionicigenes type strain (WB4).</title>
        <authorList>
            <person name="Gronow S."/>
            <person name="Munk C."/>
            <person name="Lapidus A."/>
            <person name="Nolan M."/>
            <person name="Lucas S."/>
            <person name="Hammon N."/>
            <person name="Deshpande S."/>
            <person name="Cheng J.F."/>
            <person name="Tapia R."/>
            <person name="Han C."/>
            <person name="Goodwin L."/>
            <person name="Pitluck S."/>
            <person name="Liolios K."/>
            <person name="Ivanova N."/>
            <person name="Mavromatis K."/>
            <person name="Mikhailova N."/>
            <person name="Pati A."/>
            <person name="Chen A."/>
            <person name="Palaniappan K."/>
            <person name="Land M."/>
            <person name="Hauser L."/>
            <person name="Chang Y.J."/>
            <person name="Jeffries C.D."/>
            <person name="Brambilla E."/>
            <person name="Rohde M."/>
            <person name="Goker M."/>
            <person name="Detter J.C."/>
            <person name="Woyke T."/>
            <person name="Bristow J."/>
            <person name="Eisen J.A."/>
            <person name="Markowitz V."/>
            <person name="Hugenholtz P."/>
            <person name="Kyrpides N.C."/>
            <person name="Klenk H.P."/>
        </authorList>
    </citation>
    <scope>NUCLEOTIDE SEQUENCE [LARGE SCALE GENOMIC DNA]</scope>
    <source>
        <strain evidence="9">DSM 17365 / JCM 13257 / WB4</strain>
    </source>
</reference>
<feature type="binding site" evidence="7">
    <location>
        <position position="91"/>
    </location>
    <ligand>
        <name>Zn(2+)</name>
        <dbReference type="ChEBI" id="CHEBI:29105"/>
    </ligand>
</feature>
<feature type="binding site" evidence="7">
    <location>
        <position position="128"/>
    </location>
    <ligand>
        <name>Zn(2+)</name>
        <dbReference type="ChEBI" id="CHEBI:29105"/>
    </ligand>
</feature>
<dbReference type="PANTHER" id="PTHR33202">
    <property type="entry name" value="ZINC UPTAKE REGULATION PROTEIN"/>
    <property type="match status" value="1"/>
</dbReference>
<keyword evidence="3 7" id="KW-0862">Zinc</keyword>
<reference key="1">
    <citation type="submission" date="2010-11" db="EMBL/GenBank/DDBJ databases">
        <title>The complete genome of Paludibacter propionicigenes DSM 17365.</title>
        <authorList>
            <consortium name="US DOE Joint Genome Institute (JGI-PGF)"/>
            <person name="Lucas S."/>
            <person name="Copeland A."/>
            <person name="Lapidus A."/>
            <person name="Bruce D."/>
            <person name="Goodwin L."/>
            <person name="Pitluck S."/>
            <person name="Kyrpides N."/>
            <person name="Mavromatis K."/>
            <person name="Ivanova N."/>
            <person name="Munk A.C."/>
            <person name="Brettin T."/>
            <person name="Detter J.C."/>
            <person name="Han C."/>
            <person name="Tapia R."/>
            <person name="Land M."/>
            <person name="Hauser L."/>
            <person name="Markowitz V."/>
            <person name="Cheng J.-F."/>
            <person name="Hugenholtz P."/>
            <person name="Woyke T."/>
            <person name="Wu D."/>
            <person name="Gronow S."/>
            <person name="Wellnitz S."/>
            <person name="Brambilla E."/>
            <person name="Klenk H.-P."/>
            <person name="Eisen J.A."/>
        </authorList>
    </citation>
    <scope>NUCLEOTIDE SEQUENCE</scope>
    <source>
        <strain>WB4</strain>
    </source>
</reference>